<comment type="caution">
    <text evidence="1">The sequence shown here is derived from an EMBL/GenBank/DDBJ whole genome shotgun (WGS) entry which is preliminary data.</text>
</comment>
<proteinExistence type="predicted"/>
<organism evidence="1 2">
    <name type="scientific">Eruca vesicaria subsp. sativa</name>
    <name type="common">Garden rocket</name>
    <name type="synonym">Eruca sativa</name>
    <dbReference type="NCBI Taxonomy" id="29727"/>
    <lineage>
        <taxon>Eukaryota</taxon>
        <taxon>Viridiplantae</taxon>
        <taxon>Streptophyta</taxon>
        <taxon>Embryophyta</taxon>
        <taxon>Tracheophyta</taxon>
        <taxon>Spermatophyta</taxon>
        <taxon>Magnoliopsida</taxon>
        <taxon>eudicotyledons</taxon>
        <taxon>Gunneridae</taxon>
        <taxon>Pentapetalae</taxon>
        <taxon>rosids</taxon>
        <taxon>malvids</taxon>
        <taxon>Brassicales</taxon>
        <taxon>Brassicaceae</taxon>
        <taxon>Brassiceae</taxon>
        <taxon>Eruca</taxon>
    </lineage>
</organism>
<dbReference type="AlphaFoldDB" id="A0ABC8K3U2"/>
<dbReference type="PANTHER" id="PTHR33875:SF2">
    <property type="entry name" value="ACR183CP"/>
    <property type="match status" value="1"/>
</dbReference>
<dbReference type="PANTHER" id="PTHR33875">
    <property type="entry name" value="OS09G0542200 PROTEIN"/>
    <property type="match status" value="1"/>
</dbReference>
<dbReference type="Proteomes" id="UP001642260">
    <property type="component" value="Unassembled WGS sequence"/>
</dbReference>
<reference evidence="1 2" key="1">
    <citation type="submission" date="2022-03" db="EMBL/GenBank/DDBJ databases">
        <authorList>
            <person name="Macdonald S."/>
            <person name="Ahmed S."/>
            <person name="Newling K."/>
        </authorList>
    </citation>
    <scope>NUCLEOTIDE SEQUENCE [LARGE SCALE GENOMIC DNA]</scope>
</reference>
<accession>A0ABC8K3U2</accession>
<protein>
    <submittedName>
        <fullName evidence="1">Uncharacterized protein</fullName>
    </submittedName>
</protein>
<evidence type="ECO:0000313" key="2">
    <source>
        <dbReference type="Proteomes" id="UP001642260"/>
    </source>
</evidence>
<name>A0ABC8K3U2_ERUVS</name>
<gene>
    <name evidence="1" type="ORF">ERUC_LOCUS18211</name>
</gene>
<dbReference type="EMBL" id="CAKOAT010169155">
    <property type="protein sequence ID" value="CAH8351204.1"/>
    <property type="molecule type" value="Genomic_DNA"/>
</dbReference>
<dbReference type="Gene3D" id="3.40.30.10">
    <property type="entry name" value="Glutaredoxin"/>
    <property type="match status" value="1"/>
</dbReference>
<sequence length="173" mass="19847">MAVLSWLNGMQTVRSFGQNSSTMTSQFSWTEASTYHCSAMIMHMKLFWFTGCEFLRRICYLQFAGRALFYNTQTQPLSRVEVVEKNVKLGTVTLGTHTNMFSNPSSTKFDRASRVSFKYSTSRGVYRIPTFYVNGFILPDAGSPLDFGGWKSVLDALVQTTQSRDAKWFYFFF</sequence>
<keyword evidence="2" id="KW-1185">Reference proteome</keyword>
<evidence type="ECO:0000313" key="1">
    <source>
        <dbReference type="EMBL" id="CAH8351204.1"/>
    </source>
</evidence>